<feature type="transmembrane region" description="Helical" evidence="1">
    <location>
        <begin position="51"/>
        <end position="76"/>
    </location>
</feature>
<evidence type="ECO:0000313" key="3">
    <source>
        <dbReference type="Proteomes" id="UP001163104"/>
    </source>
</evidence>
<name>A0AA46PUZ3_CYTFI</name>
<evidence type="ECO:0000313" key="2">
    <source>
        <dbReference type="EMBL" id="UYG97632.1"/>
    </source>
</evidence>
<dbReference type="Proteomes" id="UP001163104">
    <property type="component" value="Chromosome"/>
</dbReference>
<keyword evidence="1" id="KW-1133">Transmembrane helix</keyword>
<dbReference type="EMBL" id="CP107027">
    <property type="protein sequence ID" value="UYG97632.1"/>
    <property type="molecule type" value="Genomic_DNA"/>
</dbReference>
<sequence>MENKKATVVTVSVMKLQIYLFFTTMALIFGVLFLHAVFYGAGEMSFDLTGMLLFLAGMVAIVILHEAIHLAGFHYIGGVPWKEMTWGVNLKMGVAYAHAKQPVTVQQMKKVLMLPFIPTGLLPLILGVVFNMPGLSVLGAILTVGCMGDLVLYQKLLKFPNEALVIDHPTKPQFTVYE</sequence>
<dbReference type="Pfam" id="PF11667">
    <property type="entry name" value="DUF3267"/>
    <property type="match status" value="1"/>
</dbReference>
<keyword evidence="1" id="KW-0812">Transmembrane</keyword>
<feature type="transmembrane region" description="Helical" evidence="1">
    <location>
        <begin position="20"/>
        <end position="39"/>
    </location>
</feature>
<evidence type="ECO:0000256" key="1">
    <source>
        <dbReference type="SAM" id="Phobius"/>
    </source>
</evidence>
<accession>A0AA46PUZ3</accession>
<dbReference type="InterPro" id="IPR021683">
    <property type="entry name" value="DUF3267"/>
</dbReference>
<organism evidence="2 3">
    <name type="scientific">Cytobacillus firmus</name>
    <name type="common">Bacillus firmus</name>
    <dbReference type="NCBI Taxonomy" id="1399"/>
    <lineage>
        <taxon>Bacteria</taxon>
        <taxon>Bacillati</taxon>
        <taxon>Bacillota</taxon>
        <taxon>Bacilli</taxon>
        <taxon>Bacillales</taxon>
        <taxon>Bacillaceae</taxon>
        <taxon>Cytobacillus</taxon>
    </lineage>
</organism>
<dbReference type="AlphaFoldDB" id="A0AA46PUZ3"/>
<protein>
    <submittedName>
        <fullName evidence="2">DUF3267 domain-containing protein</fullName>
    </submittedName>
</protein>
<feature type="transmembrane region" description="Helical" evidence="1">
    <location>
        <begin position="136"/>
        <end position="153"/>
    </location>
</feature>
<dbReference type="RefSeq" id="WP_263600041.1">
    <property type="nucleotide sequence ID" value="NZ_CP107027.1"/>
</dbReference>
<proteinExistence type="predicted"/>
<keyword evidence="1" id="KW-0472">Membrane</keyword>
<gene>
    <name evidence="2" type="ORF">OD459_11675</name>
</gene>
<reference evidence="2" key="1">
    <citation type="submission" date="2022-10" db="EMBL/GenBank/DDBJ databases">
        <title>Mechanism of multi-heavy metal repair in Cytobacillus Firmus M7.</title>
        <authorList>
            <person name="Li X."/>
            <person name="Yu C."/>
        </authorList>
    </citation>
    <scope>NUCLEOTIDE SEQUENCE</scope>
    <source>
        <strain evidence="2">M7</strain>
    </source>
</reference>
<feature type="transmembrane region" description="Helical" evidence="1">
    <location>
        <begin position="111"/>
        <end position="130"/>
    </location>
</feature>